<dbReference type="EMBL" id="OX465083">
    <property type="protein sequence ID" value="CAI9293602.1"/>
    <property type="molecule type" value="Genomic_DNA"/>
</dbReference>
<keyword evidence="7" id="KW-1185">Reference proteome</keyword>
<dbReference type="GO" id="GO:0009627">
    <property type="term" value="P:systemic acquired resistance"/>
    <property type="evidence" value="ECO:0007669"/>
    <property type="project" value="InterPro"/>
</dbReference>
<evidence type="ECO:0000256" key="3">
    <source>
        <dbReference type="ARBA" id="ARBA00022729"/>
    </source>
</evidence>
<dbReference type="SMART" id="SM00837">
    <property type="entry name" value="DPBB_1"/>
    <property type="match status" value="1"/>
</dbReference>
<keyword evidence="2" id="KW-0964">Secreted</keyword>
<reference evidence="6" key="1">
    <citation type="submission" date="2023-04" db="EMBL/GenBank/DDBJ databases">
        <authorList>
            <person name="Vijverberg K."/>
            <person name="Xiong W."/>
            <person name="Schranz E."/>
        </authorList>
    </citation>
    <scope>NUCLEOTIDE SEQUENCE</scope>
</reference>
<evidence type="ECO:0000256" key="4">
    <source>
        <dbReference type="SAM" id="SignalP"/>
    </source>
</evidence>
<feature type="chain" id="PRO_5041277768" description="Expansin-like EG45 domain-containing protein" evidence="4">
    <location>
        <begin position="24"/>
        <end position="130"/>
    </location>
</feature>
<dbReference type="PANTHER" id="PTHR47295">
    <property type="entry name" value="EG45-LIKE DOMAIN CONTAINING PROTEIN 1-RELATED"/>
    <property type="match status" value="1"/>
</dbReference>
<evidence type="ECO:0000256" key="1">
    <source>
        <dbReference type="ARBA" id="ARBA00004613"/>
    </source>
</evidence>
<dbReference type="CDD" id="cd22269">
    <property type="entry name" value="DPBB_EG45-like"/>
    <property type="match status" value="1"/>
</dbReference>
<evidence type="ECO:0000313" key="6">
    <source>
        <dbReference type="EMBL" id="CAI9293602.1"/>
    </source>
</evidence>
<evidence type="ECO:0000259" key="5">
    <source>
        <dbReference type="PROSITE" id="PS50842"/>
    </source>
</evidence>
<dbReference type="AlphaFoldDB" id="A0AA35ZL12"/>
<accession>A0AA35ZL12</accession>
<protein>
    <recommendedName>
        <fullName evidence="5">Expansin-like EG45 domain-containing protein</fullName>
    </recommendedName>
</protein>
<dbReference type="GO" id="GO:0048046">
    <property type="term" value="C:apoplast"/>
    <property type="evidence" value="ECO:0007669"/>
    <property type="project" value="InterPro"/>
</dbReference>
<dbReference type="FunFam" id="2.40.40.10:FF:000005">
    <property type="entry name" value="Barwin-related endoglucanase"/>
    <property type="match status" value="1"/>
</dbReference>
<dbReference type="SUPFAM" id="SSF50685">
    <property type="entry name" value="Barwin-like endoglucanases"/>
    <property type="match status" value="1"/>
</dbReference>
<feature type="signal peptide" evidence="4">
    <location>
        <begin position="1"/>
        <end position="23"/>
    </location>
</feature>
<comment type="subcellular location">
    <subcellularLocation>
        <location evidence="1">Secreted</location>
    </subcellularLocation>
</comment>
<dbReference type="InterPro" id="IPR009009">
    <property type="entry name" value="RlpA-like_DPBB"/>
</dbReference>
<dbReference type="InterPro" id="IPR036908">
    <property type="entry name" value="RlpA-like_sf"/>
</dbReference>
<name>A0AA35ZL12_LACSI</name>
<dbReference type="PANTHER" id="PTHR47295:SF10">
    <property type="entry name" value="EG45-LIKE DOMAIN CONTAINING PROTEIN"/>
    <property type="match status" value="1"/>
</dbReference>
<evidence type="ECO:0000313" key="7">
    <source>
        <dbReference type="Proteomes" id="UP001177003"/>
    </source>
</evidence>
<dbReference type="Gene3D" id="2.40.40.10">
    <property type="entry name" value="RlpA-like domain"/>
    <property type="match status" value="1"/>
</dbReference>
<proteinExistence type="predicted"/>
<gene>
    <name evidence="6" type="ORF">LSALG_LOCUS32622</name>
</gene>
<dbReference type="Proteomes" id="UP001177003">
    <property type="component" value="Chromosome 7"/>
</dbReference>
<dbReference type="InterPro" id="IPR044206">
    <property type="entry name" value="EGC1/2"/>
</dbReference>
<dbReference type="InterPro" id="IPR007112">
    <property type="entry name" value="Expansin/allergen_DPBB_dom"/>
</dbReference>
<keyword evidence="3 4" id="KW-0732">Signal</keyword>
<dbReference type="Pfam" id="PF03330">
    <property type="entry name" value="DPBB_1"/>
    <property type="match status" value="1"/>
</dbReference>
<sequence length="130" mass="13664">MGLVTRALILIAMVAFLTSLAHATDGVATFYTPSYVPSSCYGYHDRGVMIVAANAGLFAGKSACGRRYRVRCTGGTNAGVPHPCRGGTVDLTVVDLCPGCAGNQLDLSQEAFARIADPNAGKIKIEYHQI</sequence>
<dbReference type="PROSITE" id="PS50842">
    <property type="entry name" value="EXPANSIN_EG45"/>
    <property type="match status" value="1"/>
</dbReference>
<evidence type="ECO:0000256" key="2">
    <source>
        <dbReference type="ARBA" id="ARBA00022525"/>
    </source>
</evidence>
<organism evidence="6 7">
    <name type="scientific">Lactuca saligna</name>
    <name type="common">Willowleaf lettuce</name>
    <dbReference type="NCBI Taxonomy" id="75948"/>
    <lineage>
        <taxon>Eukaryota</taxon>
        <taxon>Viridiplantae</taxon>
        <taxon>Streptophyta</taxon>
        <taxon>Embryophyta</taxon>
        <taxon>Tracheophyta</taxon>
        <taxon>Spermatophyta</taxon>
        <taxon>Magnoliopsida</taxon>
        <taxon>eudicotyledons</taxon>
        <taxon>Gunneridae</taxon>
        <taxon>Pentapetalae</taxon>
        <taxon>asterids</taxon>
        <taxon>campanulids</taxon>
        <taxon>Asterales</taxon>
        <taxon>Asteraceae</taxon>
        <taxon>Cichorioideae</taxon>
        <taxon>Cichorieae</taxon>
        <taxon>Lactucinae</taxon>
        <taxon>Lactuca</taxon>
    </lineage>
</organism>
<feature type="domain" description="Expansin-like EG45" evidence="5">
    <location>
        <begin position="26"/>
        <end position="130"/>
    </location>
</feature>